<name>A0A1D6DXV8_MAIZE</name>
<proteinExistence type="predicted"/>
<sequence length="124" mass="14265">MLYVKMLYAICEDETRSSSSGQFRFHFLSKMESVDQVASVLLITIRLDKTQSKTLSSSLLYVLLRFADQEKSPILGEVHMQYTNTKHTYRPITITMTDWNNITILPTCLSTIIMTRAEHVSIVK</sequence>
<dbReference type="EMBL" id="CM007648">
    <property type="protein sequence ID" value="ONM13462.1"/>
    <property type="molecule type" value="Genomic_DNA"/>
</dbReference>
<evidence type="ECO:0000313" key="1">
    <source>
        <dbReference type="EMBL" id="ONM13462.1"/>
    </source>
</evidence>
<dbReference type="InParanoid" id="A0A1D6DXV8"/>
<organism evidence="1">
    <name type="scientific">Zea mays</name>
    <name type="common">Maize</name>
    <dbReference type="NCBI Taxonomy" id="4577"/>
    <lineage>
        <taxon>Eukaryota</taxon>
        <taxon>Viridiplantae</taxon>
        <taxon>Streptophyta</taxon>
        <taxon>Embryophyta</taxon>
        <taxon>Tracheophyta</taxon>
        <taxon>Spermatophyta</taxon>
        <taxon>Magnoliopsida</taxon>
        <taxon>Liliopsida</taxon>
        <taxon>Poales</taxon>
        <taxon>Poaceae</taxon>
        <taxon>PACMAD clade</taxon>
        <taxon>Panicoideae</taxon>
        <taxon>Andropogonodae</taxon>
        <taxon>Andropogoneae</taxon>
        <taxon>Tripsacinae</taxon>
        <taxon>Zea</taxon>
    </lineage>
</organism>
<reference evidence="1" key="1">
    <citation type="submission" date="2015-12" db="EMBL/GenBank/DDBJ databases">
        <title>Update maize B73 reference genome by single molecule sequencing technologies.</title>
        <authorList>
            <consortium name="Maize Genome Sequencing Project"/>
            <person name="Ware D."/>
        </authorList>
    </citation>
    <scope>NUCLEOTIDE SEQUENCE [LARGE SCALE GENOMIC DNA]</scope>
    <source>
        <tissue evidence="1">Seedling</tissue>
    </source>
</reference>
<gene>
    <name evidence="1" type="ORF">ZEAMMB73_Zm00001d002236</name>
</gene>
<protein>
    <submittedName>
        <fullName evidence="1">Uncharacterized protein</fullName>
    </submittedName>
</protein>
<accession>A0A1D6DXV8</accession>
<dbReference type="AlphaFoldDB" id="A0A1D6DXV8"/>